<proteinExistence type="predicted"/>
<dbReference type="AlphaFoldDB" id="A0A5M8QWW8"/>
<comment type="caution">
    <text evidence="1">The sequence shown here is derived from an EMBL/GenBank/DDBJ whole genome shotgun (WGS) entry which is preliminary data.</text>
</comment>
<keyword evidence="2" id="KW-1185">Reference proteome</keyword>
<name>A0A5M8QWW8_9BACT</name>
<evidence type="ECO:0000313" key="1">
    <source>
        <dbReference type="EMBL" id="KAA6439828.1"/>
    </source>
</evidence>
<accession>A0A5M8QWW8</accession>
<dbReference type="Proteomes" id="UP000323994">
    <property type="component" value="Unassembled WGS sequence"/>
</dbReference>
<protein>
    <submittedName>
        <fullName evidence="1">Uncharacterized protein</fullName>
    </submittedName>
</protein>
<gene>
    <name evidence="1" type="ORF">FEM33_10270</name>
</gene>
<evidence type="ECO:0000313" key="2">
    <source>
        <dbReference type="Proteomes" id="UP000323994"/>
    </source>
</evidence>
<dbReference type="EMBL" id="VBSN01000030">
    <property type="protein sequence ID" value="KAA6439828.1"/>
    <property type="molecule type" value="Genomic_DNA"/>
</dbReference>
<dbReference type="RefSeq" id="WP_139011976.1">
    <property type="nucleotide sequence ID" value="NZ_VBSN01000030.1"/>
</dbReference>
<reference evidence="1 2" key="1">
    <citation type="submission" date="2019-05" db="EMBL/GenBank/DDBJ databases">
        <authorList>
            <person name="Qu J.-H."/>
        </authorList>
    </citation>
    <scope>NUCLEOTIDE SEQUENCE [LARGE SCALE GENOMIC DNA]</scope>
    <source>
        <strain evidence="1 2">NS28</strain>
    </source>
</reference>
<dbReference type="OrthoDB" id="894042at2"/>
<sequence length="125" mass="14951">MKRFFLHIILTIVILDTTSLYQVLKFPSLIRHFTEHKALDQRISFTDFLSMHYWGEDLDDNDDEKDMQLPFKKFEIQHAHFLFVPFTNTFTFKNTFSPFKTDNGSYRPQVYYNTTLGSLFRPPQA</sequence>
<organism evidence="1 2">
    <name type="scientific">Dyadobacter flavalbus</name>
    <dbReference type="NCBI Taxonomy" id="2579942"/>
    <lineage>
        <taxon>Bacteria</taxon>
        <taxon>Pseudomonadati</taxon>
        <taxon>Bacteroidota</taxon>
        <taxon>Cytophagia</taxon>
        <taxon>Cytophagales</taxon>
        <taxon>Spirosomataceae</taxon>
        <taxon>Dyadobacter</taxon>
    </lineage>
</organism>